<dbReference type="Proteomes" id="UP000078503">
    <property type="component" value="Unassembled WGS sequence"/>
</dbReference>
<dbReference type="Gene3D" id="2.30.30.830">
    <property type="match status" value="1"/>
</dbReference>
<dbReference type="OrthoDB" id="5296580at2"/>
<organism evidence="1 2">
    <name type="scientific">Photobacterium jeanii</name>
    <dbReference type="NCBI Taxonomy" id="858640"/>
    <lineage>
        <taxon>Bacteria</taxon>
        <taxon>Pseudomonadati</taxon>
        <taxon>Pseudomonadota</taxon>
        <taxon>Gammaproteobacteria</taxon>
        <taxon>Vibrionales</taxon>
        <taxon>Vibrionaceae</taxon>
        <taxon>Photobacterium</taxon>
    </lineage>
</organism>
<protein>
    <submittedName>
        <fullName evidence="1">Pilus assembly protein PilQ</fullName>
    </submittedName>
</protein>
<dbReference type="PROSITE" id="PS51257">
    <property type="entry name" value="PROKAR_LIPOPROTEIN"/>
    <property type="match status" value="1"/>
</dbReference>
<dbReference type="STRING" id="858640.A3K86_08995"/>
<dbReference type="RefSeq" id="WP_068330565.1">
    <property type="nucleotide sequence ID" value="NZ_LVHF01000015.1"/>
</dbReference>
<dbReference type="Pfam" id="PF04351">
    <property type="entry name" value="PilP"/>
    <property type="match status" value="1"/>
</dbReference>
<proteinExistence type="predicted"/>
<name>A0A178KIJ6_9GAMM</name>
<evidence type="ECO:0000313" key="1">
    <source>
        <dbReference type="EMBL" id="OAN17060.1"/>
    </source>
</evidence>
<accession>A0A178KIJ6</accession>
<dbReference type="AlphaFoldDB" id="A0A178KIJ6"/>
<dbReference type="EMBL" id="LVHF01000015">
    <property type="protein sequence ID" value="OAN17060.1"/>
    <property type="molecule type" value="Genomic_DNA"/>
</dbReference>
<dbReference type="InterPro" id="IPR007446">
    <property type="entry name" value="PilP"/>
</dbReference>
<evidence type="ECO:0000313" key="2">
    <source>
        <dbReference type="Proteomes" id="UP000078503"/>
    </source>
</evidence>
<sequence>MNNKGWCTLLAVLALVGCRANTDSVEQFISDAHLYAKADIEPLPEPYYFVADDFVMTNDRVPFSQPQPEEIDSKEAIGKDCWQPDDSRRRQPLESFPLDQLVMKGIMGGGKQRWALIYTPESKLAQLRVGQYIGLNHGRVLKITPQYIDIEEILSDGKGCWLKRDNQLRLKAEDIPVF</sequence>
<gene>
    <name evidence="1" type="ORF">A3K86_08995</name>
</gene>
<comment type="caution">
    <text evidence="1">The sequence shown here is derived from an EMBL/GenBank/DDBJ whole genome shotgun (WGS) entry which is preliminary data.</text>
</comment>
<reference evidence="1 2" key="1">
    <citation type="submission" date="2016-03" db="EMBL/GenBank/DDBJ databases">
        <title>Photobacterium proteolyticum sp. nov. a protease producing bacterium isolated from ocean sediments of Laizhou Bay.</title>
        <authorList>
            <person name="Li Y."/>
        </authorList>
    </citation>
    <scope>NUCLEOTIDE SEQUENCE [LARGE SCALE GENOMIC DNA]</scope>
    <source>
        <strain evidence="1 2">R-40508</strain>
    </source>
</reference>
<dbReference type="PIRSF" id="PIRSF016481">
    <property type="entry name" value="Pilus_assembly_PilP"/>
    <property type="match status" value="1"/>
</dbReference>
<keyword evidence="2" id="KW-1185">Reference proteome</keyword>